<comment type="similarity">
    <text evidence="3">Belongs to the ustYa family.</text>
</comment>
<organism evidence="4 5">
    <name type="scientific">Favolaschia claudopus</name>
    <dbReference type="NCBI Taxonomy" id="2862362"/>
    <lineage>
        <taxon>Eukaryota</taxon>
        <taxon>Fungi</taxon>
        <taxon>Dikarya</taxon>
        <taxon>Basidiomycota</taxon>
        <taxon>Agaricomycotina</taxon>
        <taxon>Agaricomycetes</taxon>
        <taxon>Agaricomycetidae</taxon>
        <taxon>Agaricales</taxon>
        <taxon>Marasmiineae</taxon>
        <taxon>Mycenaceae</taxon>
        <taxon>Favolaschia</taxon>
    </lineage>
</organism>
<proteinExistence type="inferred from homology"/>
<evidence type="ECO:0000313" key="4">
    <source>
        <dbReference type="EMBL" id="KAK7045129.1"/>
    </source>
</evidence>
<dbReference type="Pfam" id="PF11807">
    <property type="entry name" value="UstYa"/>
    <property type="match status" value="1"/>
</dbReference>
<keyword evidence="2" id="KW-0560">Oxidoreductase</keyword>
<comment type="caution">
    <text evidence="4">The sequence shown here is derived from an EMBL/GenBank/DDBJ whole genome shotgun (WGS) entry which is preliminary data.</text>
</comment>
<dbReference type="PANTHER" id="PTHR33365:SF11">
    <property type="entry name" value="TAT PATHWAY SIGNAL SEQUENCE"/>
    <property type="match status" value="1"/>
</dbReference>
<keyword evidence="5" id="KW-1185">Reference proteome</keyword>
<gene>
    <name evidence="4" type="ORF">R3P38DRAFT_3308804</name>
</gene>
<evidence type="ECO:0000256" key="1">
    <source>
        <dbReference type="ARBA" id="ARBA00004685"/>
    </source>
</evidence>
<dbReference type="InterPro" id="IPR021765">
    <property type="entry name" value="UstYa-like"/>
</dbReference>
<accession>A0AAW0D2J3</accession>
<dbReference type="PANTHER" id="PTHR33365">
    <property type="entry name" value="YALI0B05434P"/>
    <property type="match status" value="1"/>
</dbReference>
<evidence type="ECO:0000256" key="2">
    <source>
        <dbReference type="ARBA" id="ARBA00023002"/>
    </source>
</evidence>
<evidence type="ECO:0000313" key="5">
    <source>
        <dbReference type="Proteomes" id="UP001362999"/>
    </source>
</evidence>
<evidence type="ECO:0000256" key="3">
    <source>
        <dbReference type="ARBA" id="ARBA00035112"/>
    </source>
</evidence>
<sequence length="202" mass="22891">MFVVSCKLVRLAILAVTALNALRAVLQWSRIRALDHPSSQLQGHTYIGVDFPRELPFYVGHAAMWFNHTERYGLGAYEDWKSVLPGGNGWVKLGPESRPFAVSMYHQLHCVIGIRSALYRASINDTEETLVSLGHINHCFNYLRQLLLCRADTTLEPTTVVKFPDGRVGASALGEGVNHVCRDWTQVRRFVEDNWKGWPKEN</sequence>
<dbReference type="AlphaFoldDB" id="A0AAW0D2J3"/>
<dbReference type="Proteomes" id="UP001362999">
    <property type="component" value="Unassembled WGS sequence"/>
</dbReference>
<reference evidence="4 5" key="1">
    <citation type="journal article" date="2024" name="J Genomics">
        <title>Draft genome sequencing and assembly of Favolaschia claudopus CIRM-BRFM 2984 isolated from oak limbs.</title>
        <authorList>
            <person name="Navarro D."/>
            <person name="Drula E."/>
            <person name="Chaduli D."/>
            <person name="Cazenave R."/>
            <person name="Ahrendt S."/>
            <person name="Wang J."/>
            <person name="Lipzen A."/>
            <person name="Daum C."/>
            <person name="Barry K."/>
            <person name="Grigoriev I.V."/>
            <person name="Favel A."/>
            <person name="Rosso M.N."/>
            <person name="Martin F."/>
        </authorList>
    </citation>
    <scope>NUCLEOTIDE SEQUENCE [LARGE SCALE GENOMIC DNA]</scope>
    <source>
        <strain evidence="4 5">CIRM-BRFM 2984</strain>
    </source>
</reference>
<comment type="pathway">
    <text evidence="1">Mycotoxin biosynthesis.</text>
</comment>
<dbReference type="GO" id="GO:0043386">
    <property type="term" value="P:mycotoxin biosynthetic process"/>
    <property type="evidence" value="ECO:0007669"/>
    <property type="project" value="InterPro"/>
</dbReference>
<dbReference type="EMBL" id="JAWWNJ010000011">
    <property type="protein sequence ID" value="KAK7045129.1"/>
    <property type="molecule type" value="Genomic_DNA"/>
</dbReference>
<dbReference type="GO" id="GO:0016491">
    <property type="term" value="F:oxidoreductase activity"/>
    <property type="evidence" value="ECO:0007669"/>
    <property type="project" value="UniProtKB-KW"/>
</dbReference>
<name>A0AAW0D2J3_9AGAR</name>
<protein>
    <submittedName>
        <fullName evidence="4">Uncharacterized protein</fullName>
    </submittedName>
</protein>